<protein>
    <recommendedName>
        <fullName evidence="12">Sema domain-containing protein</fullName>
    </recommendedName>
</protein>
<feature type="domain" description="Sema" evidence="9">
    <location>
        <begin position="50"/>
        <end position="478"/>
    </location>
</feature>
<gene>
    <name evidence="10" type="ORF">HF521_001407</name>
</gene>
<dbReference type="FunFam" id="2.130.10.10:FF:000223">
    <property type="entry name" value="semaphorin-7A isoform X1"/>
    <property type="match status" value="1"/>
</dbReference>
<dbReference type="FunFam" id="2.60.40.10:FF:001170">
    <property type="entry name" value="Sema domain, immunoglobulin domain (Ig), short basic domain, secreted, (Semaphorin) 3F"/>
    <property type="match status" value="1"/>
</dbReference>
<dbReference type="InterPro" id="IPR013783">
    <property type="entry name" value="Ig-like_fold"/>
</dbReference>
<dbReference type="EMBL" id="JABFDY010000010">
    <property type="protein sequence ID" value="KAF7702124.1"/>
    <property type="molecule type" value="Genomic_DNA"/>
</dbReference>
<dbReference type="InterPro" id="IPR016201">
    <property type="entry name" value="PSI"/>
</dbReference>
<accession>A0A8T0BAQ7</accession>
<dbReference type="Pfam" id="PF01403">
    <property type="entry name" value="Sema"/>
    <property type="match status" value="1"/>
</dbReference>
<dbReference type="InterPro" id="IPR002165">
    <property type="entry name" value="Plexin_repeat"/>
</dbReference>
<evidence type="ECO:0000256" key="3">
    <source>
        <dbReference type="ARBA" id="ARBA00023136"/>
    </source>
</evidence>
<dbReference type="GO" id="GO:0007411">
    <property type="term" value="P:axon guidance"/>
    <property type="evidence" value="ECO:0007669"/>
    <property type="project" value="TreeGrafter"/>
</dbReference>
<comment type="subcellular location">
    <subcellularLocation>
        <location evidence="1">Membrane</location>
    </subcellularLocation>
</comment>
<dbReference type="PANTHER" id="PTHR11036:SF80">
    <property type="entry name" value="SEMAPHORIN-7A"/>
    <property type="match status" value="1"/>
</dbReference>
<evidence type="ECO:0000256" key="5">
    <source>
        <dbReference type="ARBA" id="ARBA00023180"/>
    </source>
</evidence>
<dbReference type="Gene3D" id="2.130.10.10">
    <property type="entry name" value="YVTN repeat-like/Quinoprotein amine dehydrogenase"/>
    <property type="match status" value="1"/>
</dbReference>
<reference evidence="10" key="1">
    <citation type="submission" date="2020-08" db="EMBL/GenBank/DDBJ databases">
        <title>Chromosome-level assembly of Southern catfish (Silurus meridionalis) provides insights into visual adaptation to the nocturnal and benthic lifestyles.</title>
        <authorList>
            <person name="Zhang Y."/>
            <person name="Wang D."/>
            <person name="Peng Z."/>
        </authorList>
    </citation>
    <scope>NUCLEOTIDE SEQUENCE</scope>
    <source>
        <strain evidence="10">SWU-2019-XX</strain>
        <tissue evidence="10">Muscle</tissue>
    </source>
</reference>
<dbReference type="GO" id="GO:0030215">
    <property type="term" value="F:semaphorin receptor binding"/>
    <property type="evidence" value="ECO:0007669"/>
    <property type="project" value="InterPro"/>
</dbReference>
<dbReference type="InterPro" id="IPR007110">
    <property type="entry name" value="Ig-like_dom"/>
</dbReference>
<comment type="caution">
    <text evidence="6">Lacks conserved residue(s) required for the propagation of feature annotation.</text>
</comment>
<keyword evidence="5" id="KW-0325">Glycoprotein</keyword>
<name>A0A8T0BAQ7_SILME</name>
<dbReference type="InterPro" id="IPR027231">
    <property type="entry name" value="Semaphorin"/>
</dbReference>
<organism evidence="10 11">
    <name type="scientific">Silurus meridionalis</name>
    <name type="common">Southern catfish</name>
    <name type="synonym">Silurus soldatovi meridionalis</name>
    <dbReference type="NCBI Taxonomy" id="175797"/>
    <lineage>
        <taxon>Eukaryota</taxon>
        <taxon>Metazoa</taxon>
        <taxon>Chordata</taxon>
        <taxon>Craniata</taxon>
        <taxon>Vertebrata</taxon>
        <taxon>Euteleostomi</taxon>
        <taxon>Actinopterygii</taxon>
        <taxon>Neopterygii</taxon>
        <taxon>Teleostei</taxon>
        <taxon>Ostariophysi</taxon>
        <taxon>Siluriformes</taxon>
        <taxon>Siluridae</taxon>
        <taxon>Silurus</taxon>
    </lineage>
</organism>
<evidence type="ECO:0000256" key="4">
    <source>
        <dbReference type="ARBA" id="ARBA00023157"/>
    </source>
</evidence>
<dbReference type="PANTHER" id="PTHR11036">
    <property type="entry name" value="SEMAPHORIN"/>
    <property type="match status" value="1"/>
</dbReference>
<dbReference type="SMART" id="SM00423">
    <property type="entry name" value="PSI"/>
    <property type="match status" value="1"/>
</dbReference>
<evidence type="ECO:0000313" key="11">
    <source>
        <dbReference type="Proteomes" id="UP000606274"/>
    </source>
</evidence>
<evidence type="ECO:0000313" key="10">
    <source>
        <dbReference type="EMBL" id="KAF7702124.1"/>
    </source>
</evidence>
<dbReference type="OrthoDB" id="9988752at2759"/>
<dbReference type="SUPFAM" id="SSF103575">
    <property type="entry name" value="Plexin repeat"/>
    <property type="match status" value="1"/>
</dbReference>
<dbReference type="GO" id="GO:0009897">
    <property type="term" value="C:external side of plasma membrane"/>
    <property type="evidence" value="ECO:0007669"/>
    <property type="project" value="TreeGrafter"/>
</dbReference>
<evidence type="ECO:0000256" key="7">
    <source>
        <dbReference type="SAM" id="Phobius"/>
    </source>
</evidence>
<dbReference type="Pfam" id="PF01437">
    <property type="entry name" value="PSI"/>
    <property type="match status" value="1"/>
</dbReference>
<comment type="caution">
    <text evidence="10">The sequence shown here is derived from an EMBL/GenBank/DDBJ whole genome shotgun (WGS) entry which is preliminary data.</text>
</comment>
<dbReference type="AlphaFoldDB" id="A0A8T0BAQ7"/>
<feature type="transmembrane region" description="Helical" evidence="7">
    <location>
        <begin position="28"/>
        <end position="53"/>
    </location>
</feature>
<dbReference type="InterPro" id="IPR001627">
    <property type="entry name" value="Semap_dom"/>
</dbReference>
<proteinExistence type="inferred from homology"/>
<dbReference type="Gene3D" id="3.30.1680.10">
    <property type="entry name" value="ligand-binding face of the semaphorins, domain 2"/>
    <property type="match status" value="1"/>
</dbReference>
<keyword evidence="11" id="KW-1185">Reference proteome</keyword>
<dbReference type="PROSITE" id="PS50835">
    <property type="entry name" value="IG_LIKE"/>
    <property type="match status" value="1"/>
</dbReference>
<dbReference type="GO" id="GO:0007229">
    <property type="term" value="P:integrin-mediated signaling pathway"/>
    <property type="evidence" value="ECO:0007669"/>
    <property type="project" value="TreeGrafter"/>
</dbReference>
<dbReference type="Gene3D" id="2.60.40.10">
    <property type="entry name" value="Immunoglobulins"/>
    <property type="match status" value="1"/>
</dbReference>
<keyword evidence="7" id="KW-0812">Transmembrane</keyword>
<comment type="similarity">
    <text evidence="2">Belongs to the semaphorin family.</text>
</comment>
<keyword evidence="3 7" id="KW-0472">Membrane</keyword>
<dbReference type="GO" id="GO:0045499">
    <property type="term" value="F:chemorepellent activity"/>
    <property type="evidence" value="ECO:0007669"/>
    <property type="project" value="TreeGrafter"/>
</dbReference>
<dbReference type="SUPFAM" id="SSF101912">
    <property type="entry name" value="Sema domain"/>
    <property type="match status" value="1"/>
</dbReference>
<evidence type="ECO:0000256" key="6">
    <source>
        <dbReference type="PROSITE-ProRule" id="PRU00352"/>
    </source>
</evidence>
<evidence type="ECO:0000256" key="2">
    <source>
        <dbReference type="ARBA" id="ARBA00009492"/>
    </source>
</evidence>
<dbReference type="SMART" id="SM00630">
    <property type="entry name" value="Sema"/>
    <property type="match status" value="1"/>
</dbReference>
<dbReference type="GO" id="GO:0071526">
    <property type="term" value="P:semaphorin-plexin signaling pathway"/>
    <property type="evidence" value="ECO:0007669"/>
    <property type="project" value="TreeGrafter"/>
</dbReference>
<sequence>MYCCRNETFIPFFAVSMSRVLYHTGMKLVYNSLLFGSCFLSLFCSGAIPRLMLRQDNSRHQLIYSKNVSHTVLCLSNASGSLLLGTINSVLEVNDGRVVENFTLTDDEDNGSACETVITLIEEFQNNYFVCGTNGKQPRCWKLDPRKSNHSDVVVEMIDGHGISPYKYSQNSLSLVVAGDLYAAAPLFLDGTSLQFRRQVGNQNQLWMYDSWITAPTFISAFVASRQEDSLNEKIYILFREKNTDRIPEADPWIARVARVCKNDKGGPKRFFQHIWTSFLKARLVCANPGESLYFNNLEDVFVLHSVDWKKSRVYALFSSNWNVTAVCIYSLAELDDIFENSTFKGYNEDIPNPRPGTCVKDSTSLPIHTMRIVRDHSEMTEWVQPIQKHAPFYISNKKYTKVAVDRVKASDEKMYNVLLLATDTGTIHKILEHDSKVFIISETRLCSGPAPVLSMKLDSGKRKLFVGYPGQMSVLDLQRCQDYNTSCEDCVLARDPYCAWTENGCSSQIKGGIQNISTGDPHACSIISAPKRLKQDESSLFSTNQVVHTVFKDVPFYLSCPTDSHHATYSWEHRGDCKPCQRTQSYCLYLIPAVSEHDYGMYNCVSVEHNYKKTVKVYQLHGQSEPRTLNRTFKHTAQKEWLLTVFTALLFSVHLSV</sequence>
<evidence type="ECO:0000259" key="9">
    <source>
        <dbReference type="PROSITE" id="PS51004"/>
    </source>
</evidence>
<evidence type="ECO:0008006" key="12">
    <source>
        <dbReference type="Google" id="ProtNLM"/>
    </source>
</evidence>
<dbReference type="Proteomes" id="UP000606274">
    <property type="component" value="Unassembled WGS sequence"/>
</dbReference>
<dbReference type="InterPro" id="IPR015943">
    <property type="entry name" value="WD40/YVTN_repeat-like_dom_sf"/>
</dbReference>
<feature type="domain" description="Ig-like" evidence="8">
    <location>
        <begin position="531"/>
        <end position="617"/>
    </location>
</feature>
<dbReference type="GO" id="GO:0050727">
    <property type="term" value="P:regulation of inflammatory response"/>
    <property type="evidence" value="ECO:0007669"/>
    <property type="project" value="TreeGrafter"/>
</dbReference>
<dbReference type="GO" id="GO:0005178">
    <property type="term" value="F:integrin binding"/>
    <property type="evidence" value="ECO:0007669"/>
    <property type="project" value="TreeGrafter"/>
</dbReference>
<dbReference type="GO" id="GO:0001755">
    <property type="term" value="P:neural crest cell migration"/>
    <property type="evidence" value="ECO:0007669"/>
    <property type="project" value="TreeGrafter"/>
</dbReference>
<dbReference type="GO" id="GO:0030335">
    <property type="term" value="P:positive regulation of cell migration"/>
    <property type="evidence" value="ECO:0007669"/>
    <property type="project" value="TreeGrafter"/>
</dbReference>
<evidence type="ECO:0000259" key="8">
    <source>
        <dbReference type="PROSITE" id="PS50835"/>
    </source>
</evidence>
<dbReference type="PROSITE" id="PS51004">
    <property type="entry name" value="SEMA"/>
    <property type="match status" value="1"/>
</dbReference>
<keyword evidence="4" id="KW-1015">Disulfide bond</keyword>
<evidence type="ECO:0000256" key="1">
    <source>
        <dbReference type="ARBA" id="ARBA00004370"/>
    </source>
</evidence>
<dbReference type="InterPro" id="IPR036352">
    <property type="entry name" value="Semap_dom_sf"/>
</dbReference>
<keyword evidence="7" id="KW-1133">Transmembrane helix</keyword>